<reference evidence="1 2" key="1">
    <citation type="submission" date="2019-08" db="EMBL/GenBank/DDBJ databases">
        <title>Complete genome sequence of Candidatus Uab amorphum.</title>
        <authorList>
            <person name="Shiratori T."/>
            <person name="Suzuki S."/>
            <person name="Kakizawa Y."/>
            <person name="Ishida K."/>
        </authorList>
    </citation>
    <scope>NUCLEOTIDE SEQUENCE [LARGE SCALE GENOMIC DNA]</scope>
    <source>
        <strain evidence="1 2">SRT547</strain>
    </source>
</reference>
<keyword evidence="2" id="KW-1185">Reference proteome</keyword>
<dbReference type="AlphaFoldDB" id="A0A5S9IHX3"/>
<accession>A0A5S9IHX3</accession>
<protein>
    <recommendedName>
        <fullName evidence="3">Lipoprotein</fullName>
    </recommendedName>
</protein>
<sequence>MKKILVTLVITTMIFGFTGCGTFAGYGPGSHSSQVTLEDGNFTVVQSGVEASATVTVLFPALGALGIPGGPAGLPLGDAALYQRAMDQLRGQIKDNSNVGLVNLTVDERLKHFAVIGWKTLTITADVVKFK</sequence>
<evidence type="ECO:0008006" key="3">
    <source>
        <dbReference type="Google" id="ProtNLM"/>
    </source>
</evidence>
<evidence type="ECO:0000313" key="2">
    <source>
        <dbReference type="Proteomes" id="UP000326354"/>
    </source>
</evidence>
<dbReference type="InterPro" id="IPR046697">
    <property type="entry name" value="DUF6567"/>
</dbReference>
<dbReference type="Proteomes" id="UP000326354">
    <property type="component" value="Chromosome"/>
</dbReference>
<dbReference type="KEGG" id="uam:UABAM_00203"/>
<name>A0A5S9IHX3_UABAM</name>
<dbReference type="PROSITE" id="PS51257">
    <property type="entry name" value="PROKAR_LIPOPROTEIN"/>
    <property type="match status" value="1"/>
</dbReference>
<dbReference type="RefSeq" id="WP_151966126.1">
    <property type="nucleotide sequence ID" value="NZ_AP019860.1"/>
</dbReference>
<gene>
    <name evidence="1" type="ORF">UABAM_00203</name>
</gene>
<evidence type="ECO:0000313" key="1">
    <source>
        <dbReference type="EMBL" id="BBM81861.1"/>
    </source>
</evidence>
<organism evidence="1 2">
    <name type="scientific">Uabimicrobium amorphum</name>
    <dbReference type="NCBI Taxonomy" id="2596890"/>
    <lineage>
        <taxon>Bacteria</taxon>
        <taxon>Pseudomonadati</taxon>
        <taxon>Planctomycetota</taxon>
        <taxon>Candidatus Uabimicrobiia</taxon>
        <taxon>Candidatus Uabimicrobiales</taxon>
        <taxon>Candidatus Uabimicrobiaceae</taxon>
        <taxon>Candidatus Uabimicrobium</taxon>
    </lineage>
</organism>
<dbReference type="EMBL" id="AP019860">
    <property type="protein sequence ID" value="BBM81861.1"/>
    <property type="molecule type" value="Genomic_DNA"/>
</dbReference>
<proteinExistence type="predicted"/>
<dbReference type="Pfam" id="PF20205">
    <property type="entry name" value="DUF6567"/>
    <property type="match status" value="1"/>
</dbReference>